<dbReference type="PROSITE" id="PS50026">
    <property type="entry name" value="EGF_3"/>
    <property type="match status" value="1"/>
</dbReference>
<dbReference type="EMBL" id="JBBJCI010000214">
    <property type="protein sequence ID" value="KAK7240397.1"/>
    <property type="molecule type" value="Genomic_DNA"/>
</dbReference>
<evidence type="ECO:0000256" key="1">
    <source>
        <dbReference type="ARBA" id="ARBA00022729"/>
    </source>
</evidence>
<keyword evidence="1 4" id="KW-0732">Signal</keyword>
<feature type="domain" description="EGF-like" evidence="5">
    <location>
        <begin position="280"/>
        <end position="313"/>
    </location>
</feature>
<dbReference type="PROSITE" id="PS00022">
    <property type="entry name" value="EGF_1"/>
    <property type="match status" value="1"/>
</dbReference>
<feature type="disulfide bond" evidence="3">
    <location>
        <begin position="303"/>
        <end position="312"/>
    </location>
</feature>
<keyword evidence="7" id="KW-1185">Reference proteome</keyword>
<organism evidence="6 7">
    <name type="scientific">Aureococcus anophagefferens</name>
    <name type="common">Harmful bloom alga</name>
    <dbReference type="NCBI Taxonomy" id="44056"/>
    <lineage>
        <taxon>Eukaryota</taxon>
        <taxon>Sar</taxon>
        <taxon>Stramenopiles</taxon>
        <taxon>Ochrophyta</taxon>
        <taxon>Pelagophyceae</taxon>
        <taxon>Pelagomonadales</taxon>
        <taxon>Pelagomonadaceae</taxon>
        <taxon>Aureococcus</taxon>
    </lineage>
</organism>
<feature type="chain" id="PRO_5046026677" evidence="4">
    <location>
        <begin position="17"/>
        <end position="319"/>
    </location>
</feature>
<comment type="caution">
    <text evidence="3">Lacks conserved residue(s) required for the propagation of feature annotation.</text>
</comment>
<evidence type="ECO:0000259" key="5">
    <source>
        <dbReference type="PROSITE" id="PS50026"/>
    </source>
</evidence>
<feature type="signal peptide" evidence="4">
    <location>
        <begin position="1"/>
        <end position="16"/>
    </location>
</feature>
<comment type="caution">
    <text evidence="6">The sequence shown here is derived from an EMBL/GenBank/DDBJ whole genome shotgun (WGS) entry which is preliminary data.</text>
</comment>
<reference evidence="6 7" key="1">
    <citation type="submission" date="2024-03" db="EMBL/GenBank/DDBJ databases">
        <title>Aureococcus anophagefferens CCMP1851 and Kratosvirus quantuckense: Draft genome of a second virus-susceptible host strain in the model system.</title>
        <authorList>
            <person name="Chase E."/>
            <person name="Truchon A.R."/>
            <person name="Schepens W."/>
            <person name="Wilhelm S.W."/>
        </authorList>
    </citation>
    <scope>NUCLEOTIDE SEQUENCE [LARGE SCALE GENOMIC DNA]</scope>
    <source>
        <strain evidence="6 7">CCMP1851</strain>
    </source>
</reference>
<evidence type="ECO:0000313" key="7">
    <source>
        <dbReference type="Proteomes" id="UP001363151"/>
    </source>
</evidence>
<accession>A0ABR1FWH1</accession>
<protein>
    <submittedName>
        <fullName evidence="6">Teneurin transmembrane protein</fullName>
    </submittedName>
</protein>
<sequence length="319" mass="34139">MGRRFVAVLVWTLSAGQEPEEIDCEDDFCFGCQMLNYCNGHGRCSAGGGDPSPFVTCVCDKGWGSPDDIATEKDALCMLRTCPKGRATSDLPFSKNEAHPMRECSNNGVRDRGRTRAIQGRFNVCDRLTGKCLCFASWAGATCQRKLCPNECSGHGQCMTMKELARRSDALPLNDGFSGWNVTAPEAPAPKPGSEWKNGSVVRYEGSASSTTWDESIGVGCLCDSSWAVGLGAGETQAPEFFGADCSLRRCPSHDDPMTAADETDCANVTAAGGHGVGKRGNKCHVECSNRGTCDYGNGLCKCFKGHTGVACERQTTIY</sequence>
<keyword evidence="2 3" id="KW-1015">Disulfide bond</keyword>
<keyword evidence="6" id="KW-0472">Membrane</keyword>
<dbReference type="PANTHER" id="PTHR14949:SF56">
    <property type="entry name" value="EGF-LIKE-DOMAIN, MULTIPLE 7"/>
    <property type="match status" value="1"/>
</dbReference>
<evidence type="ECO:0000256" key="4">
    <source>
        <dbReference type="SAM" id="SignalP"/>
    </source>
</evidence>
<feature type="disulfide bond" evidence="3">
    <location>
        <begin position="284"/>
        <end position="294"/>
    </location>
</feature>
<name>A0ABR1FWH1_AURAN</name>
<keyword evidence="6" id="KW-0812">Transmembrane</keyword>
<keyword evidence="3" id="KW-0245">EGF-like domain</keyword>
<dbReference type="Proteomes" id="UP001363151">
    <property type="component" value="Unassembled WGS sequence"/>
</dbReference>
<evidence type="ECO:0000256" key="3">
    <source>
        <dbReference type="PROSITE-ProRule" id="PRU00076"/>
    </source>
</evidence>
<evidence type="ECO:0000313" key="6">
    <source>
        <dbReference type="EMBL" id="KAK7240397.1"/>
    </source>
</evidence>
<evidence type="ECO:0000256" key="2">
    <source>
        <dbReference type="ARBA" id="ARBA00023157"/>
    </source>
</evidence>
<dbReference type="PANTHER" id="PTHR14949">
    <property type="entry name" value="EGF-LIKE-DOMAIN, MULTIPLE 7, 8"/>
    <property type="match status" value="1"/>
</dbReference>
<dbReference type="InterPro" id="IPR050969">
    <property type="entry name" value="Dev_Signal_Modulators"/>
</dbReference>
<proteinExistence type="predicted"/>
<dbReference type="InterPro" id="IPR000742">
    <property type="entry name" value="EGF"/>
</dbReference>
<gene>
    <name evidence="6" type="ORF">SO694_00115082</name>
</gene>